<keyword evidence="14" id="KW-1185">Reference proteome</keyword>
<keyword evidence="10 12" id="KW-0443">Lipid metabolism</keyword>
<dbReference type="EMBL" id="SOML01000002">
    <property type="protein sequence ID" value="TFD98101.1"/>
    <property type="molecule type" value="Genomic_DNA"/>
</dbReference>
<dbReference type="PANTHER" id="PTHR33694">
    <property type="entry name" value="UDP-3-O-ACYL-N-ACETYLGLUCOSAMINE DEACETYLASE 1, MITOCHONDRIAL-RELATED"/>
    <property type="match status" value="1"/>
</dbReference>
<proteinExistence type="inferred from homology"/>
<dbReference type="InterPro" id="IPR020568">
    <property type="entry name" value="Ribosomal_Su5_D2-typ_SF"/>
</dbReference>
<keyword evidence="6 12" id="KW-0441">Lipid A biosynthesis</keyword>
<dbReference type="STRING" id="1121485.GCA_000426485_02474"/>
<dbReference type="UniPathway" id="UPA00359">
    <property type="reaction ID" value="UER00478"/>
</dbReference>
<feature type="binding site" evidence="12">
    <location>
        <position position="78"/>
    </location>
    <ligand>
        <name>Zn(2+)</name>
        <dbReference type="ChEBI" id="CHEBI:29105"/>
    </ligand>
</feature>
<comment type="pathway">
    <text evidence="3 12">Glycolipid biosynthesis; lipid IV(A) biosynthesis; lipid IV(A) from (3R)-3-hydroxytetradecanoyl-[acyl-carrier-protein] and UDP-N-acetyl-alpha-D-glucosamine: step 2/6.</text>
</comment>
<reference evidence="13 14" key="1">
    <citation type="submission" date="2019-03" db="EMBL/GenBank/DDBJ databases">
        <title>San Antonio Military Medical Center submission to MRSN (WRAIR), pending publication.</title>
        <authorList>
            <person name="Blyth D.M."/>
            <person name="Mccarthy S.L."/>
            <person name="Schall S.E."/>
            <person name="Stam J.A."/>
            <person name="Ong A.C."/>
            <person name="Mcgann P.T."/>
        </authorList>
    </citation>
    <scope>NUCLEOTIDE SEQUENCE [LARGE SCALE GENOMIC DNA]</scope>
    <source>
        <strain evidence="13 14">MRSN571793</strain>
    </source>
</reference>
<dbReference type="InterPro" id="IPR011334">
    <property type="entry name" value="UDP-acyl_GlcNac_deAcase_C"/>
</dbReference>
<name>A0A4Y8L745_9BACT</name>
<dbReference type="OrthoDB" id="9772788at2"/>
<sequence length="336" mass="37739">MVKQQTLRNSFLLEGIGLHTGVYAKIKFNPAPENHGYKIMRTDLPGTPIIDALAEHVMSTERGTVLNVDGIQVGTIEHAMAALYACEIDNCLIEVDAPEFPILDGSAILYLKSIKEVGTHIQNADRKYFDFPRKKFKVMDPQTGSSLQMIPSQDYGIQCDISFDSPLLKKQSAKLDSLQEFAKEIASARTFVFVREIQTLIQHNLIKGGDLDNAIVVYDSVIPQDEYDKIADLMGVERRDATKVGYIMNKPLLYTNEPARHKLLDVMGDLALVGGFIKGRIIANRPGHKINNQLARAIRKYYIETVEEKEKKRREKARAKKVAAAPAVSNFYWNCP</sequence>
<dbReference type="HAMAP" id="MF_00388">
    <property type="entry name" value="LpxC"/>
    <property type="match status" value="1"/>
</dbReference>
<evidence type="ECO:0000256" key="1">
    <source>
        <dbReference type="ARBA" id="ARBA00001947"/>
    </source>
</evidence>
<evidence type="ECO:0000313" key="13">
    <source>
        <dbReference type="EMBL" id="TFD98101.1"/>
    </source>
</evidence>
<dbReference type="GO" id="GO:0009245">
    <property type="term" value="P:lipid A biosynthetic process"/>
    <property type="evidence" value="ECO:0007669"/>
    <property type="project" value="UniProtKB-UniRule"/>
</dbReference>
<evidence type="ECO:0000256" key="2">
    <source>
        <dbReference type="ARBA" id="ARBA00002923"/>
    </source>
</evidence>
<evidence type="ECO:0000256" key="3">
    <source>
        <dbReference type="ARBA" id="ARBA00005002"/>
    </source>
</evidence>
<dbReference type="PANTHER" id="PTHR33694:SF1">
    <property type="entry name" value="UDP-3-O-ACYL-N-ACETYLGLUCOSAMINE DEACETYLASE 1, MITOCHONDRIAL-RELATED"/>
    <property type="match status" value="1"/>
</dbReference>
<evidence type="ECO:0000256" key="5">
    <source>
        <dbReference type="ARBA" id="ARBA00022516"/>
    </source>
</evidence>
<keyword evidence="8 12" id="KW-0378">Hydrolase</keyword>
<dbReference type="InterPro" id="IPR004463">
    <property type="entry name" value="UDP-acyl_GlcNac_deAcase"/>
</dbReference>
<evidence type="ECO:0000256" key="11">
    <source>
        <dbReference type="ARBA" id="ARBA00024535"/>
    </source>
</evidence>
<dbReference type="EC" id="3.5.1.108" evidence="4 12"/>
<organism evidence="13 14">
    <name type="scientific">Dysgonomonas capnocytophagoides</name>
    <dbReference type="NCBI Taxonomy" id="45254"/>
    <lineage>
        <taxon>Bacteria</taxon>
        <taxon>Pseudomonadati</taxon>
        <taxon>Bacteroidota</taxon>
        <taxon>Bacteroidia</taxon>
        <taxon>Bacteroidales</taxon>
        <taxon>Dysgonomonadaceae</taxon>
        <taxon>Dysgonomonas</taxon>
    </lineage>
</organism>
<dbReference type="GO" id="GO:0016020">
    <property type="term" value="C:membrane"/>
    <property type="evidence" value="ECO:0007669"/>
    <property type="project" value="GOC"/>
</dbReference>
<evidence type="ECO:0000313" key="14">
    <source>
        <dbReference type="Proteomes" id="UP000297861"/>
    </source>
</evidence>
<gene>
    <name evidence="12" type="primary">lpxC</name>
    <name evidence="13" type="ORF">E2605_05080</name>
</gene>
<dbReference type="Gene3D" id="3.30.230.20">
    <property type="entry name" value="lpxc deacetylase, domain 1"/>
    <property type="match status" value="1"/>
</dbReference>
<keyword evidence="7 12" id="KW-0479">Metal-binding</keyword>
<dbReference type="InterPro" id="IPR015870">
    <property type="entry name" value="UDP-acyl_N-AcGlcN_deAcase_N"/>
</dbReference>
<feature type="binding site" evidence="12">
    <location>
        <position position="261"/>
    </location>
    <ligand>
        <name>Zn(2+)</name>
        <dbReference type="ChEBI" id="CHEBI:29105"/>
    </ligand>
</feature>
<accession>A0A4Y8L745</accession>
<dbReference type="GO" id="GO:0046872">
    <property type="term" value="F:metal ion binding"/>
    <property type="evidence" value="ECO:0007669"/>
    <property type="project" value="UniProtKB-KW"/>
</dbReference>
<comment type="similarity">
    <text evidence="12">Belongs to the LpxC family.</text>
</comment>
<dbReference type="GO" id="GO:0103117">
    <property type="term" value="F:UDP-3-O-acyl-N-acetylglucosamine deacetylase activity"/>
    <property type="evidence" value="ECO:0007669"/>
    <property type="project" value="UniProtKB-UniRule"/>
</dbReference>
<evidence type="ECO:0000256" key="7">
    <source>
        <dbReference type="ARBA" id="ARBA00022723"/>
    </source>
</evidence>
<evidence type="ECO:0000256" key="6">
    <source>
        <dbReference type="ARBA" id="ARBA00022556"/>
    </source>
</evidence>
<dbReference type="Gene3D" id="3.30.1700.10">
    <property type="entry name" value="lpxc deacetylase, domain 2"/>
    <property type="match status" value="1"/>
</dbReference>
<comment type="cofactor">
    <cofactor evidence="1 12">
        <name>Zn(2+)</name>
        <dbReference type="ChEBI" id="CHEBI:29105"/>
    </cofactor>
</comment>
<comment type="catalytic activity">
    <reaction evidence="11 12">
        <text>a UDP-3-O-[(3R)-3-hydroxyacyl]-N-acetyl-alpha-D-glucosamine + H2O = a UDP-3-O-[(3R)-3-hydroxyacyl]-alpha-D-glucosamine + acetate</text>
        <dbReference type="Rhea" id="RHEA:67816"/>
        <dbReference type="ChEBI" id="CHEBI:15377"/>
        <dbReference type="ChEBI" id="CHEBI:30089"/>
        <dbReference type="ChEBI" id="CHEBI:137740"/>
        <dbReference type="ChEBI" id="CHEBI:173225"/>
        <dbReference type="EC" id="3.5.1.108"/>
    </reaction>
</comment>
<comment type="caution">
    <text evidence="13">The sequence shown here is derived from an EMBL/GenBank/DDBJ whole genome shotgun (WGS) entry which is preliminary data.</text>
</comment>
<keyword evidence="9 12" id="KW-0862">Zinc</keyword>
<evidence type="ECO:0000256" key="10">
    <source>
        <dbReference type="ARBA" id="ARBA00023098"/>
    </source>
</evidence>
<evidence type="ECO:0000256" key="4">
    <source>
        <dbReference type="ARBA" id="ARBA00012745"/>
    </source>
</evidence>
<evidence type="ECO:0000256" key="8">
    <source>
        <dbReference type="ARBA" id="ARBA00022801"/>
    </source>
</evidence>
<dbReference type="Pfam" id="PF03331">
    <property type="entry name" value="LpxC"/>
    <property type="match status" value="2"/>
</dbReference>
<comment type="function">
    <text evidence="2 12">Catalyzes the hydrolysis of UDP-3-O-myristoyl-N-acetylglucosamine to form UDP-3-O-myristoylglucosamine and acetate, the committed step in lipid A biosynthesis.</text>
</comment>
<dbReference type="Proteomes" id="UP000297861">
    <property type="component" value="Unassembled WGS sequence"/>
</dbReference>
<protein>
    <recommendedName>
        <fullName evidence="4 12">UDP-3-O-acyl-N-acetylglucosamine deacetylase</fullName>
        <shortName evidence="12">UDP-3-O-acyl-GlcNAc deacetylase</shortName>
        <ecNumber evidence="4 12">3.5.1.108</ecNumber>
    </recommendedName>
    <alternativeName>
        <fullName evidence="12">UDP-3-O-[R-3-hydroxymyristoyl]-N-acetylglucosamine deacetylase</fullName>
    </alternativeName>
</protein>
<dbReference type="SUPFAM" id="SSF54211">
    <property type="entry name" value="Ribosomal protein S5 domain 2-like"/>
    <property type="match status" value="2"/>
</dbReference>
<keyword evidence="5 12" id="KW-0444">Lipid biosynthesis</keyword>
<dbReference type="AlphaFoldDB" id="A0A4Y8L745"/>
<evidence type="ECO:0000256" key="12">
    <source>
        <dbReference type="HAMAP-Rule" id="MF_00388"/>
    </source>
</evidence>
<feature type="active site" description="Proton donor" evidence="12">
    <location>
        <position position="288"/>
    </location>
</feature>
<feature type="binding site" evidence="12">
    <location>
        <position position="265"/>
    </location>
    <ligand>
        <name>Zn(2+)</name>
        <dbReference type="ChEBI" id="CHEBI:29105"/>
    </ligand>
</feature>
<evidence type="ECO:0000256" key="9">
    <source>
        <dbReference type="ARBA" id="ARBA00022833"/>
    </source>
</evidence>